<dbReference type="PANTHER" id="PTHR31313">
    <property type="entry name" value="TY1 ENHANCER ACTIVATOR"/>
    <property type="match status" value="1"/>
</dbReference>
<keyword evidence="6" id="KW-0539">Nucleus</keyword>
<feature type="region of interest" description="Disordered" evidence="7">
    <location>
        <begin position="1042"/>
        <end position="1136"/>
    </location>
</feature>
<comment type="caution">
    <text evidence="9">The sequence shown here is derived from an EMBL/GenBank/DDBJ whole genome shotgun (WGS) entry which is preliminary data.</text>
</comment>
<sequence length="1231" mass="133035">MDAGSGANGGGVNGAGLHGYGDVKSQYFGNGAAAASAQAHDTGAGKPRSKTGSRRKTTAVETAEAEESAKRRCVSVYKNDISDARTRNSTLQTLIQALLNSPEEDVPALVREIRTCESLDVVAEKLVGRGHGVDADEEDDEGSVYENGTAPGRTFETHLYGKMGDLRLDDGSVRYIGGTSNLIHLAQEDSNDSIDEYPQQEDPITSWTNVTSDPELVVHLLNMYFTWHYTYFTTMSKTLFYRDFLLGKPPPTARRRTYYCSPLLVNAILALGCHFTSQSGARLDPDDSATAGDHFFKEAKRLIMENDEHEKPRLTTVQALGLMSVREAGCGREAKGWVYSGMSFRMACDMGLNLDSGRLTKNKGVNGDEAEEDVRRITFWGSFLFDKCWSNYLGRLPQLPTSMITVPKVDVFPDEDSAQWSPYSDSGFSQAHAQPARTRTVALQITKLCEISNDLMQYFYNPVQDVSKGKAAELKKLSDIHTRLEAWRRELPKELEPKEGGLASVLVMHMFFQLLFIHLFRPFLKYTQQTSPLPHNVSPRKLCTQAAGMISKLMRLYKRSHGLRQICNITVYIAHSACTIHLLNLPEKNARRDIVHGVKHLEEIAEGWLCARRTLGILSVLARKWNVELPEEAATVLARTDAKFGSYVGEIRSPSAQQRSPEQNMNPSSFATLPHLQNPPMIPTANSYFNGAPLPPIPPTTTAATTTTGAAPVRRPSAPYALPPADAHDLRAQQYPSAQVTPASSAQGHRRQQGGQHDGFGSRGGTVRSTSSAAGSPSDMFGGVEQLIRDSQDWVYRDQAQFALGFGNWNRGEGDQSVAARTGTGGMWGDGSRSVGVGVSGGGAVTSGGVVMPGAVAAAAAAYPGTAVGNGVPGGFPPNSWLVGLGLYDGVATYNEDECAATVRAPEKKGNTRLIITVTVTVTVIVIISIIIMSDGTGDDDHKRTANLARIRDNQRRSRARRKEYLAELEVKYRSCEQVGAEASAEIQAAARRVLEENKRLRQLLKQQGLADSEIDGFLSNRPENPQYPSPTSVALENMIGQRRPCRPGGGCDSGSGSSSSTGQPSGVVVSGHGSAPPTQQASQPPPTSYTGTTHASPQSAVSSGMHTPSTLHLPTLQPQPQGHAHAHAHAPPYSMGTSLPHVPAIAMDHDMAFDDSFMWADQYAAAPHSTTTGPTDSSSCYVAADAIRTIKPDVGYDLEVELGCGDGRECHVPNTQIFSIMDRYTSGPAG</sequence>
<dbReference type="OrthoDB" id="2162761at2759"/>
<feature type="region of interest" description="Disordered" evidence="7">
    <location>
        <begin position="652"/>
        <end position="782"/>
    </location>
</feature>
<feature type="compositionally biased region" description="Polar residues" evidence="7">
    <location>
        <begin position="654"/>
        <end position="671"/>
    </location>
</feature>
<dbReference type="SMART" id="SM00906">
    <property type="entry name" value="Fungal_trans"/>
    <property type="match status" value="1"/>
</dbReference>
<evidence type="ECO:0000256" key="6">
    <source>
        <dbReference type="ARBA" id="ARBA00023242"/>
    </source>
</evidence>
<dbReference type="STRING" id="329884.A0A4U0XYQ9"/>
<evidence type="ECO:0000259" key="8">
    <source>
        <dbReference type="SMART" id="SM00906"/>
    </source>
</evidence>
<evidence type="ECO:0000256" key="3">
    <source>
        <dbReference type="ARBA" id="ARBA00023015"/>
    </source>
</evidence>
<evidence type="ECO:0000256" key="4">
    <source>
        <dbReference type="ARBA" id="ARBA00023125"/>
    </source>
</evidence>
<keyword evidence="10" id="KW-1185">Reference proteome</keyword>
<evidence type="ECO:0000256" key="5">
    <source>
        <dbReference type="ARBA" id="ARBA00023163"/>
    </source>
</evidence>
<feature type="compositionally biased region" description="Low complexity" evidence="7">
    <location>
        <begin position="1055"/>
        <end position="1083"/>
    </location>
</feature>
<keyword evidence="3" id="KW-0805">Transcription regulation</keyword>
<dbReference type="EMBL" id="NAJQ01000015">
    <property type="protein sequence ID" value="TKA83182.1"/>
    <property type="molecule type" value="Genomic_DNA"/>
</dbReference>
<feature type="compositionally biased region" description="Low complexity" evidence="7">
    <location>
        <begin position="32"/>
        <end position="45"/>
    </location>
</feature>
<keyword evidence="4" id="KW-0238">DNA-binding</keyword>
<dbReference type="InterPro" id="IPR051615">
    <property type="entry name" value="Transcr_Regulatory_Elem"/>
</dbReference>
<dbReference type="GO" id="GO:0003677">
    <property type="term" value="F:DNA binding"/>
    <property type="evidence" value="ECO:0007669"/>
    <property type="project" value="UniProtKB-KW"/>
</dbReference>
<dbReference type="AlphaFoldDB" id="A0A4U0XYQ9"/>
<dbReference type="PANTHER" id="PTHR31313:SF81">
    <property type="entry name" value="TY1 ENHANCER ACTIVATOR"/>
    <property type="match status" value="1"/>
</dbReference>
<gene>
    <name evidence="9" type="ORF">B0A55_00718</name>
</gene>
<evidence type="ECO:0000313" key="9">
    <source>
        <dbReference type="EMBL" id="TKA83182.1"/>
    </source>
</evidence>
<feature type="region of interest" description="Disordered" evidence="7">
    <location>
        <begin position="32"/>
        <end position="68"/>
    </location>
</feature>
<dbReference type="GO" id="GO:0008270">
    <property type="term" value="F:zinc ion binding"/>
    <property type="evidence" value="ECO:0007669"/>
    <property type="project" value="InterPro"/>
</dbReference>
<evidence type="ECO:0000313" key="10">
    <source>
        <dbReference type="Proteomes" id="UP000309340"/>
    </source>
</evidence>
<feature type="domain" description="Xylanolytic transcriptional activator regulatory" evidence="8">
    <location>
        <begin position="336"/>
        <end position="415"/>
    </location>
</feature>
<reference evidence="9 10" key="1">
    <citation type="submission" date="2017-03" db="EMBL/GenBank/DDBJ databases">
        <title>Genomes of endolithic fungi from Antarctica.</title>
        <authorList>
            <person name="Coleine C."/>
            <person name="Masonjones S."/>
            <person name="Stajich J.E."/>
        </authorList>
    </citation>
    <scope>NUCLEOTIDE SEQUENCE [LARGE SCALE GENOMIC DNA]</scope>
    <source>
        <strain evidence="9 10">CCFEE 5184</strain>
    </source>
</reference>
<keyword evidence="1" id="KW-0479">Metal-binding</keyword>
<feature type="compositionally biased region" description="Low complexity" evidence="7">
    <location>
        <begin position="700"/>
        <end position="712"/>
    </location>
</feature>
<dbReference type="Proteomes" id="UP000309340">
    <property type="component" value="Unassembled WGS sequence"/>
</dbReference>
<keyword evidence="5" id="KW-0804">Transcription</keyword>
<dbReference type="Pfam" id="PF04082">
    <property type="entry name" value="Fungal_trans"/>
    <property type="match status" value="1"/>
</dbReference>
<feature type="compositionally biased region" description="Polar residues" evidence="7">
    <location>
        <begin position="1090"/>
        <end position="1113"/>
    </location>
</feature>
<dbReference type="GO" id="GO:0006351">
    <property type="term" value="P:DNA-templated transcription"/>
    <property type="evidence" value="ECO:0007669"/>
    <property type="project" value="InterPro"/>
</dbReference>
<protein>
    <recommendedName>
        <fullName evidence="8">Xylanolytic transcriptional activator regulatory domain-containing protein</fullName>
    </recommendedName>
</protein>
<evidence type="ECO:0000256" key="1">
    <source>
        <dbReference type="ARBA" id="ARBA00022723"/>
    </source>
</evidence>
<dbReference type="CDD" id="cd12148">
    <property type="entry name" value="fungal_TF_MHR"/>
    <property type="match status" value="1"/>
</dbReference>
<name>A0A4U0XYQ9_9PEZI</name>
<proteinExistence type="predicted"/>
<organism evidence="9 10">
    <name type="scientific">Friedmanniomyces simplex</name>
    <dbReference type="NCBI Taxonomy" id="329884"/>
    <lineage>
        <taxon>Eukaryota</taxon>
        <taxon>Fungi</taxon>
        <taxon>Dikarya</taxon>
        <taxon>Ascomycota</taxon>
        <taxon>Pezizomycotina</taxon>
        <taxon>Dothideomycetes</taxon>
        <taxon>Dothideomycetidae</taxon>
        <taxon>Mycosphaerellales</taxon>
        <taxon>Teratosphaeriaceae</taxon>
        <taxon>Friedmanniomyces</taxon>
    </lineage>
</organism>
<dbReference type="CDD" id="cd14688">
    <property type="entry name" value="bZIP_YAP"/>
    <property type="match status" value="1"/>
</dbReference>
<keyword evidence="2" id="KW-0862">Zinc</keyword>
<dbReference type="InterPro" id="IPR007219">
    <property type="entry name" value="XnlR_reg_dom"/>
</dbReference>
<evidence type="ECO:0000256" key="2">
    <source>
        <dbReference type="ARBA" id="ARBA00022833"/>
    </source>
</evidence>
<feature type="compositionally biased region" description="Polar residues" evidence="7">
    <location>
        <begin position="734"/>
        <end position="746"/>
    </location>
</feature>
<accession>A0A4U0XYQ9</accession>
<evidence type="ECO:0000256" key="7">
    <source>
        <dbReference type="SAM" id="MobiDB-lite"/>
    </source>
</evidence>
<feature type="compositionally biased region" description="Basic residues" evidence="7">
    <location>
        <begin position="47"/>
        <end position="57"/>
    </location>
</feature>